<dbReference type="SMART" id="SM00679">
    <property type="entry name" value="CTNS"/>
    <property type="match status" value="2"/>
</dbReference>
<dbReference type="AlphaFoldDB" id="A0A1A6A7G5"/>
<reference evidence="6" key="1">
    <citation type="submission" date="2013-07" db="EMBL/GenBank/DDBJ databases">
        <title>The Genome Sequence of Cryptococcus dejecticola CBS10117.</title>
        <authorList>
            <consortium name="The Broad Institute Genome Sequencing Platform"/>
            <person name="Cuomo C."/>
            <person name="Litvintseva A."/>
            <person name="Chen Y."/>
            <person name="Heitman J."/>
            <person name="Sun S."/>
            <person name="Springer D."/>
            <person name="Dromer F."/>
            <person name="Young S.K."/>
            <person name="Zeng Q."/>
            <person name="Gargeya S."/>
            <person name="Fitzgerald M."/>
            <person name="Abouelleil A."/>
            <person name="Alvarado L."/>
            <person name="Berlin A.M."/>
            <person name="Chapman S.B."/>
            <person name="Dewar J."/>
            <person name="Goldberg J."/>
            <person name="Griggs A."/>
            <person name="Gujja S."/>
            <person name="Hansen M."/>
            <person name="Howarth C."/>
            <person name="Imamovic A."/>
            <person name="Larimer J."/>
            <person name="McCowan C."/>
            <person name="Murphy C."/>
            <person name="Pearson M."/>
            <person name="Priest M."/>
            <person name="Roberts A."/>
            <person name="Saif S."/>
            <person name="Shea T."/>
            <person name="Sykes S."/>
            <person name="Wortman J."/>
            <person name="Nusbaum C."/>
            <person name="Birren B."/>
        </authorList>
    </citation>
    <scope>NUCLEOTIDE SEQUENCE [LARGE SCALE GENOMIC DNA]</scope>
    <source>
        <strain evidence="6">CBS 10117</strain>
    </source>
</reference>
<feature type="transmembrane region" description="Helical" evidence="5">
    <location>
        <begin position="39"/>
        <end position="58"/>
    </location>
</feature>
<dbReference type="Pfam" id="PF04193">
    <property type="entry name" value="PQ-loop"/>
    <property type="match status" value="2"/>
</dbReference>
<name>A0A1A6A7G5_9TREE</name>
<sequence length="287" mass="31817">MKENKAVENVLATLGAILWALQAIPQVYKSYRSKSTKGLSPSMMCIWAASSLFFCIYVSSRHLAIPMIVQPHVSLILFSISWAQCLYYSYNYSFLKSLLCWGVWMGVAAGFEIGSIFGLLAAKDNGTEIPMVVYGYMSSALSFLGLLPQYHEIYRTKEVTGLSFAFIFTDIVGALVFILSLFFRAKLDISAFVMYAVTAAMVIVLVVLALILNPRAAKRRRLREIRGQDTPTGSNENDAAIVEIEKTAVVDRLQQSQNHDAADPEIGYFVHRDGTHSYPSTPGSVLI</sequence>
<dbReference type="GeneID" id="28967415"/>
<evidence type="ECO:0000313" key="6">
    <source>
        <dbReference type="EMBL" id="OBR86000.1"/>
    </source>
</evidence>
<proteinExistence type="predicted"/>
<evidence type="ECO:0000256" key="3">
    <source>
        <dbReference type="ARBA" id="ARBA00022989"/>
    </source>
</evidence>
<dbReference type="Proteomes" id="UP000078595">
    <property type="component" value="Chromosome 4"/>
</dbReference>
<dbReference type="RefSeq" id="XP_018263842.1">
    <property type="nucleotide sequence ID" value="XM_018407034.1"/>
</dbReference>
<feature type="transmembrane region" description="Helical" evidence="5">
    <location>
        <begin position="98"/>
        <end position="121"/>
    </location>
</feature>
<dbReference type="EMBL" id="CP144533">
    <property type="protein sequence ID" value="WWC61121.1"/>
    <property type="molecule type" value="Genomic_DNA"/>
</dbReference>
<comment type="subcellular location">
    <subcellularLocation>
        <location evidence="1">Membrane</location>
        <topology evidence="1">Multi-pass membrane protein</topology>
    </subcellularLocation>
</comment>
<dbReference type="GO" id="GO:0016020">
    <property type="term" value="C:membrane"/>
    <property type="evidence" value="ECO:0007669"/>
    <property type="project" value="UniProtKB-SubCell"/>
</dbReference>
<accession>A0A1A6A7G5</accession>
<dbReference type="InterPro" id="IPR051415">
    <property type="entry name" value="LAAT-1"/>
</dbReference>
<reference evidence="7" key="3">
    <citation type="submission" date="2024-02" db="EMBL/GenBank/DDBJ databases">
        <title>Comparative genomics of Cryptococcus and Kwoniella reveals pathogenesis evolution and contrasting modes of karyotype evolution via chromosome fusion or intercentromeric recombination.</title>
        <authorList>
            <person name="Coelho M.A."/>
            <person name="David-Palma M."/>
            <person name="Shea T."/>
            <person name="Bowers K."/>
            <person name="McGinley-Smith S."/>
            <person name="Mohammad A.W."/>
            <person name="Gnirke A."/>
            <person name="Yurkov A.M."/>
            <person name="Nowrousian M."/>
            <person name="Sun S."/>
            <person name="Cuomo C.A."/>
            <person name="Heitman J."/>
        </authorList>
    </citation>
    <scope>NUCLEOTIDE SEQUENCE</scope>
    <source>
        <strain evidence="7">CBS 10117</strain>
    </source>
</reference>
<evidence type="ECO:0000313" key="7">
    <source>
        <dbReference type="EMBL" id="WWC61121.1"/>
    </source>
</evidence>
<reference evidence="7" key="2">
    <citation type="submission" date="2013-07" db="EMBL/GenBank/DDBJ databases">
        <authorList>
            <consortium name="The Broad Institute Genome Sequencing Platform"/>
            <person name="Cuomo C."/>
            <person name="Litvintseva A."/>
            <person name="Chen Y."/>
            <person name="Heitman J."/>
            <person name="Sun S."/>
            <person name="Springer D."/>
            <person name="Dromer F."/>
            <person name="Young S.K."/>
            <person name="Zeng Q."/>
            <person name="Gargeya S."/>
            <person name="Fitzgerald M."/>
            <person name="Abouelleil A."/>
            <person name="Alvarado L."/>
            <person name="Berlin A.M."/>
            <person name="Chapman S.B."/>
            <person name="Dewar J."/>
            <person name="Goldberg J."/>
            <person name="Griggs A."/>
            <person name="Gujja S."/>
            <person name="Hansen M."/>
            <person name="Howarth C."/>
            <person name="Imamovic A."/>
            <person name="Larimer J."/>
            <person name="McCowan C."/>
            <person name="Murphy C."/>
            <person name="Pearson M."/>
            <person name="Priest M."/>
            <person name="Roberts A."/>
            <person name="Saif S."/>
            <person name="Shea T."/>
            <person name="Sykes S."/>
            <person name="Wortman J."/>
            <person name="Nusbaum C."/>
            <person name="Birren B."/>
        </authorList>
    </citation>
    <scope>NUCLEOTIDE SEQUENCE</scope>
    <source>
        <strain evidence="7">CBS 10117</strain>
    </source>
</reference>
<gene>
    <name evidence="6" type="ORF">I303_03716</name>
    <name evidence="7" type="ORF">I303_103700</name>
</gene>
<feature type="transmembrane region" description="Helical" evidence="5">
    <location>
        <begin position="133"/>
        <end position="150"/>
    </location>
</feature>
<evidence type="ECO:0000313" key="8">
    <source>
        <dbReference type="Proteomes" id="UP000078595"/>
    </source>
</evidence>
<dbReference type="OrthoDB" id="407617at2759"/>
<dbReference type="EMBL" id="KI894030">
    <property type="protein sequence ID" value="OBR86000.1"/>
    <property type="molecule type" value="Genomic_DNA"/>
</dbReference>
<keyword evidence="2 5" id="KW-0812">Transmembrane</keyword>
<dbReference type="PANTHER" id="PTHR16201:SF37">
    <property type="entry name" value="PQ-LOOP REPEAT-CONTAINING PROTEIN"/>
    <property type="match status" value="1"/>
</dbReference>
<evidence type="ECO:0000256" key="2">
    <source>
        <dbReference type="ARBA" id="ARBA00022692"/>
    </source>
</evidence>
<organism evidence="6">
    <name type="scientific">Kwoniella dejecticola CBS 10117</name>
    <dbReference type="NCBI Taxonomy" id="1296121"/>
    <lineage>
        <taxon>Eukaryota</taxon>
        <taxon>Fungi</taxon>
        <taxon>Dikarya</taxon>
        <taxon>Basidiomycota</taxon>
        <taxon>Agaricomycotina</taxon>
        <taxon>Tremellomycetes</taxon>
        <taxon>Tremellales</taxon>
        <taxon>Cryptococcaceae</taxon>
        <taxon>Kwoniella</taxon>
    </lineage>
</organism>
<dbReference type="PANTHER" id="PTHR16201">
    <property type="entry name" value="SEVEN TRANSMEMBRANE PROTEIN 1-RELATED"/>
    <property type="match status" value="1"/>
</dbReference>
<dbReference type="InterPro" id="IPR006603">
    <property type="entry name" value="PQ-loop_rpt"/>
</dbReference>
<evidence type="ECO:0000256" key="4">
    <source>
        <dbReference type="ARBA" id="ARBA00023136"/>
    </source>
</evidence>
<evidence type="ECO:0000256" key="5">
    <source>
        <dbReference type="SAM" id="Phobius"/>
    </source>
</evidence>
<evidence type="ECO:0000256" key="1">
    <source>
        <dbReference type="ARBA" id="ARBA00004141"/>
    </source>
</evidence>
<keyword evidence="8" id="KW-1185">Reference proteome</keyword>
<protein>
    <submittedName>
        <fullName evidence="6">Uncharacterized protein</fullName>
    </submittedName>
</protein>
<feature type="transmembrane region" description="Helical" evidence="5">
    <location>
        <begin position="189"/>
        <end position="212"/>
    </location>
</feature>
<keyword evidence="3 5" id="KW-1133">Transmembrane helix</keyword>
<dbReference type="KEGG" id="kdj:28967415"/>
<dbReference type="VEuPathDB" id="FungiDB:I303_03716"/>
<feature type="transmembrane region" description="Helical" evidence="5">
    <location>
        <begin position="162"/>
        <end position="183"/>
    </location>
</feature>
<dbReference type="Gene3D" id="1.20.1280.290">
    <property type="match status" value="2"/>
</dbReference>
<keyword evidence="4 5" id="KW-0472">Membrane</keyword>